<organism evidence="4 5">
    <name type="scientific">Mesocricetus auratus</name>
    <name type="common">Golden hamster</name>
    <dbReference type="NCBI Taxonomy" id="10036"/>
    <lineage>
        <taxon>Eukaryota</taxon>
        <taxon>Metazoa</taxon>
        <taxon>Chordata</taxon>
        <taxon>Craniata</taxon>
        <taxon>Vertebrata</taxon>
        <taxon>Euteleostomi</taxon>
        <taxon>Mammalia</taxon>
        <taxon>Eutheria</taxon>
        <taxon>Euarchontoglires</taxon>
        <taxon>Glires</taxon>
        <taxon>Rodentia</taxon>
        <taxon>Myomorpha</taxon>
        <taxon>Muroidea</taxon>
        <taxon>Cricetidae</taxon>
        <taxon>Cricetinae</taxon>
        <taxon>Mesocricetus</taxon>
    </lineage>
</organism>
<name>A0ABM2WLA6_MESAU</name>
<evidence type="ECO:0000256" key="1">
    <source>
        <dbReference type="ARBA" id="ARBA00023157"/>
    </source>
</evidence>
<gene>
    <name evidence="5" type="primary">LOC121135980</name>
</gene>
<dbReference type="PANTHER" id="PTHR11905">
    <property type="entry name" value="ADAM A DISINTEGRIN AND METALLOPROTEASE DOMAIN"/>
    <property type="match status" value="1"/>
</dbReference>
<feature type="domain" description="Peptidase M12B" evidence="3">
    <location>
        <begin position="311"/>
        <end position="402"/>
    </location>
</feature>
<accession>A0ABM2WLA6</accession>
<dbReference type="Gene3D" id="3.40.390.10">
    <property type="entry name" value="Collagenase (Catalytic Domain)"/>
    <property type="match status" value="1"/>
</dbReference>
<keyword evidence="4" id="KW-1185">Reference proteome</keyword>
<dbReference type="RefSeq" id="XP_040591580.1">
    <property type="nucleotide sequence ID" value="XM_040735646.1"/>
</dbReference>
<evidence type="ECO:0000313" key="5">
    <source>
        <dbReference type="RefSeq" id="XP_040591580.1"/>
    </source>
</evidence>
<evidence type="ECO:0000313" key="4">
    <source>
        <dbReference type="Proteomes" id="UP000886700"/>
    </source>
</evidence>
<dbReference type="SUPFAM" id="SSF55486">
    <property type="entry name" value="Metalloproteases ('zincins'), catalytic domain"/>
    <property type="match status" value="1"/>
</dbReference>
<proteinExistence type="predicted"/>
<comment type="caution">
    <text evidence="2">Lacks conserved residue(s) required for the propagation of feature annotation.</text>
</comment>
<reference evidence="5" key="1">
    <citation type="submission" date="2025-08" db="UniProtKB">
        <authorList>
            <consortium name="RefSeq"/>
        </authorList>
    </citation>
    <scope>IDENTIFICATION</scope>
    <source>
        <tissue evidence="5">Liver</tissue>
    </source>
</reference>
<dbReference type="PROSITE" id="PS50215">
    <property type="entry name" value="ADAM_MEPRO"/>
    <property type="match status" value="1"/>
</dbReference>
<evidence type="ECO:0000256" key="2">
    <source>
        <dbReference type="PROSITE-ProRule" id="PRU00276"/>
    </source>
</evidence>
<evidence type="ECO:0000259" key="3">
    <source>
        <dbReference type="PROSITE" id="PS50215"/>
    </source>
</evidence>
<dbReference type="InterPro" id="IPR002870">
    <property type="entry name" value="Peptidase_M12B_N"/>
</dbReference>
<keyword evidence="1" id="KW-1015">Disulfide bond</keyword>
<dbReference type="InterPro" id="IPR024079">
    <property type="entry name" value="MetalloPept_cat_dom_sf"/>
</dbReference>
<protein>
    <submittedName>
        <fullName evidence="5">Disintegrin and metalloproteinase domain-containing protein 7-like</fullName>
    </submittedName>
</protein>
<sequence length="414" mass="48337">MAKIESIQDDIIMLSETTHSTSDDSINRTQRLDRQIGELIETIHSMSEDSDWLSDRTLFLEGKPISKKRKDTERVDTQRRDDGYPKYHQTKKNAIVTSAVRSKELNSSQKQAVTVKAIVFSNCEPLGKEKVIVGVEGQELVRPKKLPLMWKRDLEHIHDSDMPEIYEEEMLYEIRLGRKTLILHLLKSREFLTSNYSETHYNAKGEMITKQPQILNHCFYQGSIIHEFDSAASISTCNGLRGFFRVNEQRYLIEPVKYSDEGEHMVFKYNDAKAPYATNYSCAGLNFTKKFAPLDAKNIKEHKVEGFHQEKFIELFIVVDDYVYHRNSKPQTKLRKRIWGMVNFVNMIYKTLNIHVALAGLEIWSSGDKVEIASNLETALLRFSTWQEIVLKKRKDFDHVILPRYMDILFFFTY</sequence>
<dbReference type="PANTHER" id="PTHR11905:SF21">
    <property type="entry name" value="DISINTEGRIN AND METALLOPROTEINASE DOMAIN-CONTAINING PROTEIN 7"/>
    <property type="match status" value="1"/>
</dbReference>
<dbReference type="Proteomes" id="UP000886700">
    <property type="component" value="Unplaced"/>
</dbReference>
<dbReference type="Pfam" id="PF01421">
    <property type="entry name" value="Reprolysin"/>
    <property type="match status" value="1"/>
</dbReference>
<dbReference type="GeneID" id="121135980"/>
<dbReference type="InterPro" id="IPR001590">
    <property type="entry name" value="Peptidase_M12B"/>
</dbReference>
<dbReference type="Pfam" id="PF01562">
    <property type="entry name" value="Pep_M12B_propep"/>
    <property type="match status" value="1"/>
</dbReference>